<comment type="caution">
    <text evidence="1">The sequence shown here is derived from an EMBL/GenBank/DDBJ whole genome shotgun (WGS) entry which is preliminary data.</text>
</comment>
<dbReference type="InterPro" id="IPR011333">
    <property type="entry name" value="SKP1/BTB/POZ_sf"/>
</dbReference>
<dbReference type="AlphaFoldDB" id="A0A8H3VPE2"/>
<gene>
    <name evidence="1" type="ORF">EG327_008460</name>
</gene>
<dbReference type="CDD" id="cd18186">
    <property type="entry name" value="BTB_POZ_ZBTB_KLHL-like"/>
    <property type="match status" value="1"/>
</dbReference>
<evidence type="ECO:0000313" key="1">
    <source>
        <dbReference type="EMBL" id="KAE9992585.1"/>
    </source>
</evidence>
<sequence length="210" mass="23133">MNPSELETAVLGAHKEALCRLRKSEEHCDLTLGCTIDGKEFKVHKAIEGKDSVVDLTIGSSFTIALLLDFLYDMSYPDLNPDDSLMHDVNLYIAADFYDVPILKRVATSHFKNNVNKLTNVERCLVPVTEIVYNETATTDRTLRELALAVVVANASDLLKPQDQNAGPTHLAEIMKAIPELGVDVARGLALEVEKLKSAAPTKDRVDDGW</sequence>
<keyword evidence="2" id="KW-1185">Reference proteome</keyword>
<dbReference type="PANTHER" id="PTHR47843">
    <property type="entry name" value="BTB DOMAIN-CONTAINING PROTEIN-RELATED"/>
    <property type="match status" value="1"/>
</dbReference>
<reference evidence="1 2" key="1">
    <citation type="submission" date="2019-07" db="EMBL/GenBank/DDBJ databases">
        <title>Venturia inaequalis Genome Resource.</title>
        <authorList>
            <person name="Lichtner F.J."/>
        </authorList>
    </citation>
    <scope>NUCLEOTIDE SEQUENCE [LARGE SCALE GENOMIC DNA]</scope>
    <source>
        <strain evidence="1 2">DMI_063113</strain>
    </source>
</reference>
<name>A0A8H3VPE2_VENIN</name>
<dbReference type="Proteomes" id="UP000490939">
    <property type="component" value="Unassembled WGS sequence"/>
</dbReference>
<protein>
    <recommendedName>
        <fullName evidence="3">BTB domain-containing protein</fullName>
    </recommendedName>
</protein>
<proteinExistence type="predicted"/>
<dbReference type="PANTHER" id="PTHR47843:SF5">
    <property type="entry name" value="BTB_POZ DOMAIN PROTEIN"/>
    <property type="match status" value="1"/>
</dbReference>
<dbReference type="Gene3D" id="3.30.710.10">
    <property type="entry name" value="Potassium Channel Kv1.1, Chain A"/>
    <property type="match status" value="1"/>
</dbReference>
<evidence type="ECO:0008006" key="3">
    <source>
        <dbReference type="Google" id="ProtNLM"/>
    </source>
</evidence>
<dbReference type="SUPFAM" id="SSF54695">
    <property type="entry name" value="POZ domain"/>
    <property type="match status" value="1"/>
</dbReference>
<accession>A0A8H3VPE2</accession>
<organism evidence="1 2">
    <name type="scientific">Venturia inaequalis</name>
    <name type="common">Apple scab fungus</name>
    <dbReference type="NCBI Taxonomy" id="5025"/>
    <lineage>
        <taxon>Eukaryota</taxon>
        <taxon>Fungi</taxon>
        <taxon>Dikarya</taxon>
        <taxon>Ascomycota</taxon>
        <taxon>Pezizomycotina</taxon>
        <taxon>Dothideomycetes</taxon>
        <taxon>Pleosporomycetidae</taxon>
        <taxon>Venturiales</taxon>
        <taxon>Venturiaceae</taxon>
        <taxon>Venturia</taxon>
    </lineage>
</organism>
<dbReference type="EMBL" id="WNWR01000053">
    <property type="protein sequence ID" value="KAE9992585.1"/>
    <property type="molecule type" value="Genomic_DNA"/>
</dbReference>
<evidence type="ECO:0000313" key="2">
    <source>
        <dbReference type="Proteomes" id="UP000490939"/>
    </source>
</evidence>